<evidence type="ECO:0000256" key="2">
    <source>
        <dbReference type="ARBA" id="ARBA00022525"/>
    </source>
</evidence>
<dbReference type="InterPro" id="IPR046358">
    <property type="entry name" value="Flagellin_C"/>
</dbReference>
<reference evidence="7 8" key="1">
    <citation type="submission" date="2019-03" db="EMBL/GenBank/DDBJ databases">
        <title>Genomic Encyclopedia of Type Strains, Phase III (KMG-III): the genomes of soil and plant-associated and newly described type strains.</title>
        <authorList>
            <person name="Whitman W."/>
        </authorList>
    </citation>
    <scope>NUCLEOTIDE SEQUENCE [LARGE SCALE GENOMIC DNA]</scope>
    <source>
        <strain evidence="7 8">CECT 7378</strain>
    </source>
</reference>
<evidence type="ECO:0000259" key="5">
    <source>
        <dbReference type="Pfam" id="PF00669"/>
    </source>
</evidence>
<dbReference type="AlphaFoldDB" id="A0A4R6MBK7"/>
<dbReference type="Gene3D" id="6.10.10.10">
    <property type="entry name" value="Flagellar export chaperone, C-terminal domain"/>
    <property type="match status" value="1"/>
</dbReference>
<dbReference type="GO" id="GO:0005198">
    <property type="term" value="F:structural molecule activity"/>
    <property type="evidence" value="ECO:0007669"/>
    <property type="project" value="UniProtKB-UniRule"/>
</dbReference>
<dbReference type="PANTHER" id="PTHR42792">
    <property type="entry name" value="FLAGELLIN"/>
    <property type="match status" value="1"/>
</dbReference>
<comment type="subcellular location">
    <subcellularLocation>
        <location evidence="4">Secreted</location>
    </subcellularLocation>
    <subcellularLocation>
        <location evidence="4">Bacterial flagellum</location>
    </subcellularLocation>
</comment>
<dbReference type="PANTHER" id="PTHR42792:SF2">
    <property type="entry name" value="FLAGELLIN"/>
    <property type="match status" value="1"/>
</dbReference>
<name>A0A4R6MBK7_9GAMM</name>
<organism evidence="7 8">
    <name type="scientific">Marinomonas balearica</name>
    <dbReference type="NCBI Taxonomy" id="491947"/>
    <lineage>
        <taxon>Bacteria</taxon>
        <taxon>Pseudomonadati</taxon>
        <taxon>Pseudomonadota</taxon>
        <taxon>Gammaproteobacteria</taxon>
        <taxon>Oceanospirillales</taxon>
        <taxon>Oceanospirillaceae</taxon>
        <taxon>Marinomonas</taxon>
    </lineage>
</organism>
<dbReference type="Proteomes" id="UP000294656">
    <property type="component" value="Unassembled WGS sequence"/>
</dbReference>
<evidence type="ECO:0000313" key="8">
    <source>
        <dbReference type="Proteomes" id="UP000294656"/>
    </source>
</evidence>
<protein>
    <recommendedName>
        <fullName evidence="4">Flagellin</fullName>
    </recommendedName>
</protein>
<dbReference type="OrthoDB" id="9796789at2"/>
<evidence type="ECO:0000256" key="1">
    <source>
        <dbReference type="ARBA" id="ARBA00005709"/>
    </source>
</evidence>
<comment type="similarity">
    <text evidence="1 4">Belongs to the bacterial flagellin family.</text>
</comment>
<keyword evidence="7" id="KW-0966">Cell projection</keyword>
<comment type="function">
    <text evidence="4">Flagellin is the subunit protein which polymerizes to form the filaments of bacterial flagella.</text>
</comment>
<evidence type="ECO:0000313" key="7">
    <source>
        <dbReference type="EMBL" id="TDO98686.1"/>
    </source>
</evidence>
<evidence type="ECO:0000259" key="6">
    <source>
        <dbReference type="Pfam" id="PF00700"/>
    </source>
</evidence>
<dbReference type="SUPFAM" id="SSF64518">
    <property type="entry name" value="Phase 1 flagellin"/>
    <property type="match status" value="1"/>
</dbReference>
<proteinExistence type="inferred from homology"/>
<feature type="domain" description="Flagellin C-terminal" evidence="6">
    <location>
        <begin position="182"/>
        <end position="267"/>
    </location>
</feature>
<dbReference type="GO" id="GO:0009288">
    <property type="term" value="C:bacterial-type flagellum"/>
    <property type="evidence" value="ECO:0007669"/>
    <property type="project" value="UniProtKB-SubCell"/>
</dbReference>
<dbReference type="RefSeq" id="WP_133502918.1">
    <property type="nucleotide sequence ID" value="NZ_SNXC01000010.1"/>
</dbReference>
<dbReference type="EMBL" id="SNXC01000010">
    <property type="protein sequence ID" value="TDO98686.1"/>
    <property type="molecule type" value="Genomic_DNA"/>
</dbReference>
<comment type="caution">
    <text evidence="7">The sequence shown here is derived from an EMBL/GenBank/DDBJ whole genome shotgun (WGS) entry which is preliminary data.</text>
</comment>
<keyword evidence="7" id="KW-0282">Flagellum</keyword>
<dbReference type="Gene3D" id="1.20.1330.10">
    <property type="entry name" value="f41 fragment of flagellin, N-terminal domain"/>
    <property type="match status" value="1"/>
</dbReference>
<accession>A0A4R6MBK7</accession>
<dbReference type="InterPro" id="IPR042187">
    <property type="entry name" value="Flagellin_C_sub2"/>
</dbReference>
<feature type="domain" description="Flagellin N-terminal" evidence="5">
    <location>
        <begin position="15"/>
        <end position="135"/>
    </location>
</feature>
<keyword evidence="2 4" id="KW-0964">Secreted</keyword>
<keyword evidence="8" id="KW-1185">Reference proteome</keyword>
<evidence type="ECO:0000256" key="4">
    <source>
        <dbReference type="RuleBase" id="RU362073"/>
    </source>
</evidence>
<dbReference type="Pfam" id="PF00669">
    <property type="entry name" value="Flagellin_N"/>
    <property type="match status" value="1"/>
</dbReference>
<gene>
    <name evidence="7" type="ORF">DFP79_1098</name>
</gene>
<dbReference type="Pfam" id="PF00700">
    <property type="entry name" value="Flagellin_C"/>
    <property type="match status" value="1"/>
</dbReference>
<dbReference type="InterPro" id="IPR001029">
    <property type="entry name" value="Flagellin_N"/>
</dbReference>
<keyword evidence="7" id="KW-0969">Cilium</keyword>
<dbReference type="InterPro" id="IPR001492">
    <property type="entry name" value="Flagellin"/>
</dbReference>
<keyword evidence="3 4" id="KW-0975">Bacterial flagellum</keyword>
<sequence>MSIGGISGSSYVNSSASQSLASTSQSLASGQRINSASDDAAGLAIANRLTSQIDGKGQAVANSVSGISATQIAQSGLESVTNDLNSLRELAVQAGNGIYSDSDRQALQSEADNLIANIQDTIDQTSFAGQDLLSEDGSLDFQVGADSGSSLSVTTSDLANTLSGTGLLSLDITDQSSLDTAITAIDDSISSVSELQADYGATENAFTSRVDSLLEAQENESAARSRIQDADFAAVISEQISASIREQSSVSVQAQANADANRSLSLLLGA</sequence>
<evidence type="ECO:0000256" key="3">
    <source>
        <dbReference type="ARBA" id="ARBA00023143"/>
    </source>
</evidence>
<dbReference type="GO" id="GO:0005576">
    <property type="term" value="C:extracellular region"/>
    <property type="evidence" value="ECO:0007669"/>
    <property type="project" value="UniProtKB-SubCell"/>
</dbReference>
<dbReference type="PRINTS" id="PR00207">
    <property type="entry name" value="FLAGELLIN"/>
</dbReference>